<name>A0ACB9C569_ARCLA</name>
<dbReference type="EMBL" id="CM042051">
    <property type="protein sequence ID" value="KAI3729412.1"/>
    <property type="molecule type" value="Genomic_DNA"/>
</dbReference>
<comment type="caution">
    <text evidence="1">The sequence shown here is derived from an EMBL/GenBank/DDBJ whole genome shotgun (WGS) entry which is preliminary data.</text>
</comment>
<reference evidence="1 2" key="2">
    <citation type="journal article" date="2022" name="Mol. Ecol. Resour.">
        <title>The genomes of chicory, endive, great burdock and yacon provide insights into Asteraceae paleo-polyploidization history and plant inulin production.</title>
        <authorList>
            <person name="Fan W."/>
            <person name="Wang S."/>
            <person name="Wang H."/>
            <person name="Wang A."/>
            <person name="Jiang F."/>
            <person name="Liu H."/>
            <person name="Zhao H."/>
            <person name="Xu D."/>
            <person name="Zhang Y."/>
        </authorList>
    </citation>
    <scope>NUCLEOTIDE SEQUENCE [LARGE SCALE GENOMIC DNA]</scope>
    <source>
        <strain evidence="2">cv. Niubang</strain>
    </source>
</reference>
<accession>A0ACB9C569</accession>
<evidence type="ECO:0000313" key="2">
    <source>
        <dbReference type="Proteomes" id="UP001055879"/>
    </source>
</evidence>
<proteinExistence type="predicted"/>
<protein>
    <submittedName>
        <fullName evidence="1">Uncharacterized protein</fullName>
    </submittedName>
</protein>
<reference evidence="2" key="1">
    <citation type="journal article" date="2022" name="Mol. Ecol. Resour.">
        <title>The genomes of chicory, endive, great burdock and yacon provide insights into Asteraceae palaeo-polyploidization history and plant inulin production.</title>
        <authorList>
            <person name="Fan W."/>
            <person name="Wang S."/>
            <person name="Wang H."/>
            <person name="Wang A."/>
            <person name="Jiang F."/>
            <person name="Liu H."/>
            <person name="Zhao H."/>
            <person name="Xu D."/>
            <person name="Zhang Y."/>
        </authorList>
    </citation>
    <scope>NUCLEOTIDE SEQUENCE [LARGE SCALE GENOMIC DNA]</scope>
    <source>
        <strain evidence="2">cv. Niubang</strain>
    </source>
</reference>
<keyword evidence="2" id="KW-1185">Reference proteome</keyword>
<evidence type="ECO:0000313" key="1">
    <source>
        <dbReference type="EMBL" id="KAI3729412.1"/>
    </source>
</evidence>
<gene>
    <name evidence="1" type="ORF">L6452_18069</name>
</gene>
<organism evidence="1 2">
    <name type="scientific">Arctium lappa</name>
    <name type="common">Greater burdock</name>
    <name type="synonym">Lappa major</name>
    <dbReference type="NCBI Taxonomy" id="4217"/>
    <lineage>
        <taxon>Eukaryota</taxon>
        <taxon>Viridiplantae</taxon>
        <taxon>Streptophyta</taxon>
        <taxon>Embryophyta</taxon>
        <taxon>Tracheophyta</taxon>
        <taxon>Spermatophyta</taxon>
        <taxon>Magnoliopsida</taxon>
        <taxon>eudicotyledons</taxon>
        <taxon>Gunneridae</taxon>
        <taxon>Pentapetalae</taxon>
        <taxon>asterids</taxon>
        <taxon>campanulids</taxon>
        <taxon>Asterales</taxon>
        <taxon>Asteraceae</taxon>
        <taxon>Carduoideae</taxon>
        <taxon>Cardueae</taxon>
        <taxon>Arctiinae</taxon>
        <taxon>Arctium</taxon>
    </lineage>
</organism>
<sequence length="287" mass="32775">MNYYGIKSKGLSVRSFENFQVFLRIQSKEQRSIYERTINRRSNGQSTQQQSTEEPAINQHKNGIGSIKMAEPDEELEPLFDYSRVQPFNVVCLDDDDYSDGPPIPSKRRKNSVSVAVKVQEAAKVINIDDGEDNDDLDWLAPPPKVAVDKKLCENSIIKELRLKKQELMSFTESAKDMLRSVEEAVKRDLTTSMNSACESPIEKPSKPATERPKIVISIQEKDGLKQFRVYKDDKFERLFKMYADKVKHKVESLVFCFDGDKIDPTATPSSLEMEDDDIIEVHVKSS</sequence>
<dbReference type="Proteomes" id="UP001055879">
    <property type="component" value="Linkage Group LG05"/>
</dbReference>